<dbReference type="RefSeq" id="WP_160370489.1">
    <property type="nucleotide sequence ID" value="NZ_WSQA01000015.1"/>
</dbReference>
<comment type="caution">
    <text evidence="1">The sequence shown here is derived from an EMBL/GenBank/DDBJ whole genome shotgun (WGS) entry which is preliminary data.</text>
</comment>
<gene>
    <name evidence="1" type="ORF">GQF63_17240</name>
</gene>
<dbReference type="Proteomes" id="UP000435036">
    <property type="component" value="Unassembled WGS sequence"/>
</dbReference>
<protein>
    <submittedName>
        <fullName evidence="1">Uncharacterized protein</fullName>
    </submittedName>
</protein>
<accession>A0A6N8L7Q0</accession>
<evidence type="ECO:0000313" key="1">
    <source>
        <dbReference type="EMBL" id="MVZ63772.1"/>
    </source>
</evidence>
<reference evidence="1 2" key="1">
    <citation type="submission" date="2019-12" db="EMBL/GenBank/DDBJ databases">
        <authorList>
            <person name="Dong K."/>
        </authorList>
    </citation>
    <scope>NUCLEOTIDE SEQUENCE [LARGE SCALE GENOMIC DNA]</scope>
    <source>
        <strain evidence="1 2">JCM 31225</strain>
    </source>
</reference>
<name>A0A6N8L7Q0_9SPHI</name>
<organism evidence="1 2">
    <name type="scientific">Sphingobacterium humi</name>
    <dbReference type="NCBI Taxonomy" id="1796905"/>
    <lineage>
        <taxon>Bacteria</taxon>
        <taxon>Pseudomonadati</taxon>
        <taxon>Bacteroidota</taxon>
        <taxon>Sphingobacteriia</taxon>
        <taxon>Sphingobacteriales</taxon>
        <taxon>Sphingobacteriaceae</taxon>
        <taxon>Sphingobacterium</taxon>
    </lineage>
</organism>
<dbReference type="EMBL" id="WSQA01000015">
    <property type="protein sequence ID" value="MVZ63772.1"/>
    <property type="molecule type" value="Genomic_DNA"/>
</dbReference>
<evidence type="ECO:0000313" key="2">
    <source>
        <dbReference type="Proteomes" id="UP000435036"/>
    </source>
</evidence>
<proteinExistence type="predicted"/>
<sequence length="94" mass="11065">MIFLVFFRVIKISINQITIWKPIWFLGRNRIDISEISVVKFKKVFGATYSMTEIEILDKEGCSINSVTVNWIGFEKRRLINKMVNLGIRIEIIE</sequence>
<dbReference type="AlphaFoldDB" id="A0A6N8L7Q0"/>
<keyword evidence="2" id="KW-1185">Reference proteome</keyword>